<sequence>MKKKLTVLGMITVLTLSMSSLISAAPLDPIEPQGCSLGGPPRYCDMLQ</sequence>
<name>A0A2V4V9N2_PAEBA</name>
<reference evidence="2 4" key="1">
    <citation type="submission" date="2018-06" db="EMBL/GenBank/DDBJ databases">
        <title>Genomic Encyclopedia of Type Strains, Phase III (KMG-III): the genomes of soil and plant-associated and newly described type strains.</title>
        <authorList>
            <person name="Whitman W."/>
        </authorList>
    </citation>
    <scope>NUCLEOTIDE SEQUENCE [LARGE SCALE GENOMIC DNA]</scope>
    <source>
        <strain evidence="2 4">CECT 7022</strain>
    </source>
</reference>
<evidence type="ECO:0008006" key="6">
    <source>
        <dbReference type="Google" id="ProtNLM"/>
    </source>
</evidence>
<evidence type="ECO:0000313" key="2">
    <source>
        <dbReference type="EMBL" id="PYE49351.1"/>
    </source>
</evidence>
<evidence type="ECO:0000256" key="1">
    <source>
        <dbReference type="SAM" id="SignalP"/>
    </source>
</evidence>
<keyword evidence="5" id="KW-1185">Reference proteome</keyword>
<dbReference type="EMBL" id="CP054614">
    <property type="protein sequence ID" value="QKS55561.1"/>
    <property type="molecule type" value="Genomic_DNA"/>
</dbReference>
<feature type="signal peptide" evidence="1">
    <location>
        <begin position="1"/>
        <end position="24"/>
    </location>
</feature>
<accession>A0A2V4V9N2</accession>
<dbReference type="Proteomes" id="UP000509327">
    <property type="component" value="Chromosome"/>
</dbReference>
<dbReference type="EMBL" id="QJSW01000006">
    <property type="protein sequence ID" value="PYE49351.1"/>
    <property type="molecule type" value="Genomic_DNA"/>
</dbReference>
<organism evidence="2 4">
    <name type="scientific">Paenibacillus barcinonensis</name>
    <dbReference type="NCBI Taxonomy" id="198119"/>
    <lineage>
        <taxon>Bacteria</taxon>
        <taxon>Bacillati</taxon>
        <taxon>Bacillota</taxon>
        <taxon>Bacilli</taxon>
        <taxon>Bacillales</taxon>
        <taxon>Paenibacillaceae</taxon>
        <taxon>Paenibacillus</taxon>
    </lineage>
</organism>
<keyword evidence="1" id="KW-0732">Signal</keyword>
<feature type="chain" id="PRO_5015882382" description="Cyclic lactone autoinducer peptide" evidence="1">
    <location>
        <begin position="25"/>
        <end position="48"/>
    </location>
</feature>
<reference evidence="3 5" key="2">
    <citation type="submission" date="2020-06" db="EMBL/GenBank/DDBJ databases">
        <title>Complete genome of Paenibacillus barcinonensis KACC11450.</title>
        <authorList>
            <person name="Kim M."/>
            <person name="Park Y.-J."/>
            <person name="Shin J.-H."/>
        </authorList>
    </citation>
    <scope>NUCLEOTIDE SEQUENCE [LARGE SCALE GENOMIC DNA]</scope>
    <source>
        <strain evidence="3 5">KACC11450</strain>
    </source>
</reference>
<evidence type="ECO:0000313" key="3">
    <source>
        <dbReference type="EMBL" id="QKS55561.1"/>
    </source>
</evidence>
<dbReference type="AlphaFoldDB" id="A0A2V4V9N2"/>
<dbReference type="RefSeq" id="WP_167433694.1">
    <property type="nucleotide sequence ID" value="NZ_CP054614.1"/>
</dbReference>
<evidence type="ECO:0000313" key="5">
    <source>
        <dbReference type="Proteomes" id="UP000509327"/>
    </source>
</evidence>
<protein>
    <recommendedName>
        <fullName evidence="6">Cyclic lactone autoinducer peptide</fullName>
    </recommendedName>
</protein>
<proteinExistence type="predicted"/>
<gene>
    <name evidence="2" type="ORF">DFQ00_106337</name>
    <name evidence="3" type="ORF">HUB98_04000</name>
</gene>
<dbReference type="Proteomes" id="UP000247790">
    <property type="component" value="Unassembled WGS sequence"/>
</dbReference>
<evidence type="ECO:0000313" key="4">
    <source>
        <dbReference type="Proteomes" id="UP000247790"/>
    </source>
</evidence>